<feature type="transmembrane region" description="Helical" evidence="6">
    <location>
        <begin position="71"/>
        <end position="92"/>
    </location>
</feature>
<keyword evidence="4 6" id="KW-1133">Transmembrane helix</keyword>
<proteinExistence type="inferred from homology"/>
<dbReference type="GO" id="GO:0000271">
    <property type="term" value="P:polysaccharide biosynthetic process"/>
    <property type="evidence" value="ECO:0007669"/>
    <property type="project" value="InterPro"/>
</dbReference>
<evidence type="ECO:0000256" key="1">
    <source>
        <dbReference type="ARBA" id="ARBA00004141"/>
    </source>
</evidence>
<name>A0A0G1IF13_9BACT</name>
<dbReference type="Pfam" id="PF04138">
    <property type="entry name" value="GtrA_DPMS_TM"/>
    <property type="match status" value="1"/>
</dbReference>
<dbReference type="InterPro" id="IPR007267">
    <property type="entry name" value="GtrA_DPMS_TM"/>
</dbReference>
<reference evidence="8 9" key="1">
    <citation type="journal article" date="2015" name="Nature">
        <title>rRNA introns, odd ribosomes, and small enigmatic genomes across a large radiation of phyla.</title>
        <authorList>
            <person name="Brown C.T."/>
            <person name="Hug L.A."/>
            <person name="Thomas B.C."/>
            <person name="Sharon I."/>
            <person name="Castelle C.J."/>
            <person name="Singh A."/>
            <person name="Wilkins M.J."/>
            <person name="Williams K.H."/>
            <person name="Banfield J.F."/>
        </authorList>
    </citation>
    <scope>NUCLEOTIDE SEQUENCE [LARGE SCALE GENOMIC DNA]</scope>
</reference>
<evidence type="ECO:0000259" key="7">
    <source>
        <dbReference type="Pfam" id="PF04138"/>
    </source>
</evidence>
<evidence type="ECO:0000256" key="4">
    <source>
        <dbReference type="ARBA" id="ARBA00022989"/>
    </source>
</evidence>
<evidence type="ECO:0000313" key="9">
    <source>
        <dbReference type="Proteomes" id="UP000033977"/>
    </source>
</evidence>
<dbReference type="Proteomes" id="UP000033977">
    <property type="component" value="Unassembled WGS sequence"/>
</dbReference>
<protein>
    <recommendedName>
        <fullName evidence="7">GtrA/DPMS transmembrane domain-containing protein</fullName>
    </recommendedName>
</protein>
<evidence type="ECO:0000256" key="6">
    <source>
        <dbReference type="SAM" id="Phobius"/>
    </source>
</evidence>
<dbReference type="PANTHER" id="PTHR38459:SF1">
    <property type="entry name" value="PROPHAGE BACTOPRENOL-LINKED GLUCOSE TRANSLOCASE HOMOLOG"/>
    <property type="match status" value="1"/>
</dbReference>
<evidence type="ECO:0000256" key="3">
    <source>
        <dbReference type="ARBA" id="ARBA00022692"/>
    </source>
</evidence>
<feature type="transmembrane region" description="Helical" evidence="6">
    <location>
        <begin position="98"/>
        <end position="119"/>
    </location>
</feature>
<dbReference type="GO" id="GO:0005886">
    <property type="term" value="C:plasma membrane"/>
    <property type="evidence" value="ECO:0007669"/>
    <property type="project" value="TreeGrafter"/>
</dbReference>
<keyword evidence="3 6" id="KW-0812">Transmembrane</keyword>
<evidence type="ECO:0000256" key="5">
    <source>
        <dbReference type="ARBA" id="ARBA00023136"/>
    </source>
</evidence>
<feature type="transmembrane region" description="Helical" evidence="6">
    <location>
        <begin position="7"/>
        <end position="31"/>
    </location>
</feature>
<feature type="transmembrane region" description="Helical" evidence="6">
    <location>
        <begin position="140"/>
        <end position="161"/>
    </location>
</feature>
<feature type="transmembrane region" description="Helical" evidence="6">
    <location>
        <begin position="37"/>
        <end position="59"/>
    </location>
</feature>
<dbReference type="EMBL" id="LCIN01000004">
    <property type="protein sequence ID" value="KKT57398.1"/>
    <property type="molecule type" value="Genomic_DNA"/>
</dbReference>
<comment type="caution">
    <text evidence="8">The sequence shown here is derived from an EMBL/GenBank/DDBJ whole genome shotgun (WGS) entry which is preliminary data.</text>
</comment>
<evidence type="ECO:0000256" key="2">
    <source>
        <dbReference type="ARBA" id="ARBA00009399"/>
    </source>
</evidence>
<comment type="similarity">
    <text evidence="2">Belongs to the GtrA family.</text>
</comment>
<organism evidence="8 9">
    <name type="scientific">Candidatus Giovannonibacteria bacterium GW2011_GWB1_44_23</name>
    <dbReference type="NCBI Taxonomy" id="1618652"/>
    <lineage>
        <taxon>Bacteria</taxon>
        <taxon>Candidatus Giovannoniibacteriota</taxon>
    </lineage>
</organism>
<accession>A0A0G1IF13</accession>
<comment type="subcellular location">
    <subcellularLocation>
        <location evidence="1">Membrane</location>
        <topology evidence="1">Multi-pass membrane protein</topology>
    </subcellularLocation>
</comment>
<dbReference type="PANTHER" id="PTHR38459">
    <property type="entry name" value="PROPHAGE BACTOPRENOL-LINKED GLUCOSE TRANSLOCASE HOMOLOG"/>
    <property type="match status" value="1"/>
</dbReference>
<dbReference type="AlphaFoldDB" id="A0A0G1IF13"/>
<feature type="domain" description="GtrA/DPMS transmembrane" evidence="7">
    <location>
        <begin position="70"/>
        <end position="200"/>
    </location>
</feature>
<gene>
    <name evidence="8" type="ORF">UW49_C0004G0013</name>
</gene>
<keyword evidence="5 6" id="KW-0472">Membrane</keyword>
<sequence length="202" mass="22293">MTTKKDYLIGAVAGFLTGALGLVILRFLNIVFPYQNLVALVFIPILWAVGVWLGNFLGAHVKPFFSQFGRYAAAGFLSTAIDFTVLNFTSYITGVTAGIVVGWVNAPGFLIAVINGYLWNKLWVFKDYDENNLFQDFPKFFAVGIGGLVINSVLIIILTTYAPVSIISAVGPSKWLNVAKFIANIAVLIWNFIGFKFFVFKK</sequence>
<dbReference type="InterPro" id="IPR051401">
    <property type="entry name" value="GtrA_CellWall_Glycosyl"/>
</dbReference>
<feature type="transmembrane region" description="Helical" evidence="6">
    <location>
        <begin position="181"/>
        <end position="200"/>
    </location>
</feature>
<evidence type="ECO:0000313" key="8">
    <source>
        <dbReference type="EMBL" id="KKT57398.1"/>
    </source>
</evidence>